<proteinExistence type="predicted"/>
<dbReference type="OrthoDB" id="5378679at2759"/>
<dbReference type="SUPFAM" id="SSF50249">
    <property type="entry name" value="Nucleic acid-binding proteins"/>
    <property type="match status" value="1"/>
</dbReference>
<feature type="region of interest" description="Disordered" evidence="1">
    <location>
        <begin position="1"/>
        <end position="35"/>
    </location>
</feature>
<dbReference type="Proteomes" id="UP000277580">
    <property type="component" value="Unassembled WGS sequence"/>
</dbReference>
<organism evidence="2 3">
    <name type="scientific">Morchella conica CCBAS932</name>
    <dbReference type="NCBI Taxonomy" id="1392247"/>
    <lineage>
        <taxon>Eukaryota</taxon>
        <taxon>Fungi</taxon>
        <taxon>Dikarya</taxon>
        <taxon>Ascomycota</taxon>
        <taxon>Pezizomycotina</taxon>
        <taxon>Pezizomycetes</taxon>
        <taxon>Pezizales</taxon>
        <taxon>Morchellaceae</taxon>
        <taxon>Morchella</taxon>
    </lineage>
</organism>
<name>A0A3N4L2Z0_9PEZI</name>
<feature type="compositionally biased region" description="Pro residues" evidence="1">
    <location>
        <begin position="1"/>
        <end position="10"/>
    </location>
</feature>
<accession>A0A3N4L2Z0</accession>
<protein>
    <recommendedName>
        <fullName evidence="4">Nucleic acid-binding protein</fullName>
    </recommendedName>
</protein>
<feature type="region of interest" description="Disordered" evidence="1">
    <location>
        <begin position="137"/>
        <end position="176"/>
    </location>
</feature>
<evidence type="ECO:0000256" key="1">
    <source>
        <dbReference type="SAM" id="MobiDB-lite"/>
    </source>
</evidence>
<reference evidence="2 3" key="1">
    <citation type="journal article" date="2018" name="Nat. Ecol. Evol.">
        <title>Pezizomycetes genomes reveal the molecular basis of ectomycorrhizal truffle lifestyle.</title>
        <authorList>
            <person name="Murat C."/>
            <person name="Payen T."/>
            <person name="Noel B."/>
            <person name="Kuo A."/>
            <person name="Morin E."/>
            <person name="Chen J."/>
            <person name="Kohler A."/>
            <person name="Krizsan K."/>
            <person name="Balestrini R."/>
            <person name="Da Silva C."/>
            <person name="Montanini B."/>
            <person name="Hainaut M."/>
            <person name="Levati E."/>
            <person name="Barry K.W."/>
            <person name="Belfiori B."/>
            <person name="Cichocki N."/>
            <person name="Clum A."/>
            <person name="Dockter R.B."/>
            <person name="Fauchery L."/>
            <person name="Guy J."/>
            <person name="Iotti M."/>
            <person name="Le Tacon F."/>
            <person name="Lindquist E.A."/>
            <person name="Lipzen A."/>
            <person name="Malagnac F."/>
            <person name="Mello A."/>
            <person name="Molinier V."/>
            <person name="Miyauchi S."/>
            <person name="Poulain J."/>
            <person name="Riccioni C."/>
            <person name="Rubini A."/>
            <person name="Sitrit Y."/>
            <person name="Splivallo R."/>
            <person name="Traeger S."/>
            <person name="Wang M."/>
            <person name="Zifcakova L."/>
            <person name="Wipf D."/>
            <person name="Zambonelli A."/>
            <person name="Paolocci F."/>
            <person name="Nowrousian M."/>
            <person name="Ottonello S."/>
            <person name="Baldrian P."/>
            <person name="Spatafora J.W."/>
            <person name="Henrissat B."/>
            <person name="Nagy L.G."/>
            <person name="Aury J.M."/>
            <person name="Wincker P."/>
            <person name="Grigoriev I.V."/>
            <person name="Bonfante P."/>
            <person name="Martin F.M."/>
        </authorList>
    </citation>
    <scope>NUCLEOTIDE SEQUENCE [LARGE SCALE GENOMIC DNA]</scope>
    <source>
        <strain evidence="2 3">CCBAS932</strain>
    </source>
</reference>
<dbReference type="InterPro" id="IPR012340">
    <property type="entry name" value="NA-bd_OB-fold"/>
</dbReference>
<evidence type="ECO:0000313" key="3">
    <source>
        <dbReference type="Proteomes" id="UP000277580"/>
    </source>
</evidence>
<evidence type="ECO:0000313" key="2">
    <source>
        <dbReference type="EMBL" id="RPB17250.1"/>
    </source>
</evidence>
<dbReference type="InParanoid" id="A0A3N4L2Z0"/>
<dbReference type="Gene3D" id="2.40.50.140">
    <property type="entry name" value="Nucleic acid-binding proteins"/>
    <property type="match status" value="1"/>
</dbReference>
<keyword evidence="3" id="KW-1185">Reference proteome</keyword>
<dbReference type="AlphaFoldDB" id="A0A3N4L2Z0"/>
<evidence type="ECO:0008006" key="4">
    <source>
        <dbReference type="Google" id="ProtNLM"/>
    </source>
</evidence>
<dbReference type="EMBL" id="ML119106">
    <property type="protein sequence ID" value="RPB17250.1"/>
    <property type="molecule type" value="Genomic_DNA"/>
</dbReference>
<sequence length="396" mass="43653">MMTETSPPPSSYRTAEEGSFAGDLPDSSAASGDSVTRVSSGRTILLLGAPRASTLRNLPLIDFDSDDNNKEDLPAFWGQTSGNVDHVTSTSLPIPSATEHPAVWRILPLKRKYLHTGFSQRPEVHTPTHLRREEFSQDYNSSIDPSSTTSTNGDDDLNRSFAVHNMPSSPVAGPSDLEASFTSTAAASSFSSITETPAPPPMLSIIPSMALTNLQNLPTASYLKSIVPQTMSISAIVGIIQIFEPRTFTTKRYGTQLTIQTLLVGDETSAGFKLDLWLPNGKLTSAGEAFVATVDSLRVGDIILVQNMALGFWDNRVNGATLRKDRTRIELIYRVNYSGSRERQQWRAVDLERVSEDRSGVEKVKRVLEYVRNFVERPAKKIKKKPVEVYEEEEDT</sequence>
<gene>
    <name evidence="2" type="ORF">P167DRAFT_561569</name>
</gene>
<feature type="compositionally biased region" description="Polar residues" evidence="1">
    <location>
        <begin position="137"/>
        <end position="152"/>
    </location>
</feature>